<dbReference type="EMBL" id="VMBG01000001">
    <property type="protein sequence ID" value="TSJ78577.1"/>
    <property type="molecule type" value="Genomic_DNA"/>
</dbReference>
<dbReference type="PANTHER" id="PTHR12526:SF599">
    <property type="entry name" value="N-ACETYL-ALPHA-D-GLUCOSAMINYL L-MALATE SYNTHASE"/>
    <property type="match status" value="1"/>
</dbReference>
<dbReference type="Proteomes" id="UP000315648">
    <property type="component" value="Unassembled WGS sequence"/>
</dbReference>
<dbReference type="Pfam" id="PF00534">
    <property type="entry name" value="Glycos_transf_1"/>
    <property type="match status" value="1"/>
</dbReference>
<accession>A0A556QPL7</accession>
<dbReference type="GO" id="GO:0016757">
    <property type="term" value="F:glycosyltransferase activity"/>
    <property type="evidence" value="ECO:0007669"/>
    <property type="project" value="InterPro"/>
</dbReference>
<dbReference type="RefSeq" id="WP_144228918.1">
    <property type="nucleotide sequence ID" value="NZ_CBCRVV010000002.1"/>
</dbReference>
<name>A0A556QPL7_9BACT</name>
<keyword evidence="3" id="KW-1185">Reference proteome</keyword>
<dbReference type="PANTHER" id="PTHR12526">
    <property type="entry name" value="GLYCOSYLTRANSFERASE"/>
    <property type="match status" value="1"/>
</dbReference>
<dbReference type="OrthoDB" id="9804196at2"/>
<proteinExistence type="predicted"/>
<protein>
    <submittedName>
        <fullName evidence="2">Glycosyltransferase family 4 protein</fullName>
    </submittedName>
</protein>
<reference evidence="2 3" key="1">
    <citation type="submission" date="2019-07" db="EMBL/GenBank/DDBJ databases">
        <title>Description of 53C-WASEF.</title>
        <authorList>
            <person name="Pitt A."/>
            <person name="Hahn M.W."/>
        </authorList>
    </citation>
    <scope>NUCLEOTIDE SEQUENCE [LARGE SCALE GENOMIC DNA]</scope>
    <source>
        <strain evidence="2 3">53C-WASEF</strain>
    </source>
</reference>
<dbReference type="CDD" id="cd03801">
    <property type="entry name" value="GT4_PimA-like"/>
    <property type="match status" value="1"/>
</dbReference>
<gene>
    <name evidence="2" type="ORF">FPL22_04555</name>
</gene>
<dbReference type="AlphaFoldDB" id="A0A556QPL7"/>
<sequence>MPTVTPKVLFVSHEATRTGAPMFLLHLTRWLRRHTSLDFEVLLAKGGPLEEEFAKVAAVRTQEHFKKNPEVLAAFSLIYSNTICNGRLVDELPRGLIPVVTHVHELDYGYDSIGAHNMAAVIRQSSRFIACADAVAIRFRAIFNVPADRISVHHELIDVTEVHVKAASMDAAVIRATYDLPADAAIITGCGTFDLRKAPDLFVQLAARIRALWTSARPLRFVWIGRMTVPELGKILRHDIRRLGLQNEIKLIGELPAPHALLALSDVFCLTSREDPFPLAMLEAAALGKPVVCFDGAGGGREFCDAGGGVAVPLLDIDAMARACLVWLEDQDKQHIDGDRAAAVVKERFTVEAGMPALWVTLNGFIQTPELAPLLAPTATLVEVYAGWNLSEAPQSASMSALFERTETLKQADLLASTGRRAEAIKLMLHAVNVDLARKDAQILLDSLTEVAARLAPLEPRQAAFLREQAEALIRQSRQPAAA</sequence>
<comment type="caution">
    <text evidence="2">The sequence shown here is derived from an EMBL/GenBank/DDBJ whole genome shotgun (WGS) entry which is preliminary data.</text>
</comment>
<dbReference type="Gene3D" id="3.40.50.2000">
    <property type="entry name" value="Glycogen Phosphorylase B"/>
    <property type="match status" value="2"/>
</dbReference>
<organism evidence="2 3">
    <name type="scientific">Rariglobus hedericola</name>
    <dbReference type="NCBI Taxonomy" id="2597822"/>
    <lineage>
        <taxon>Bacteria</taxon>
        <taxon>Pseudomonadati</taxon>
        <taxon>Verrucomicrobiota</taxon>
        <taxon>Opitutia</taxon>
        <taxon>Opitutales</taxon>
        <taxon>Opitutaceae</taxon>
        <taxon>Rariglobus</taxon>
    </lineage>
</organism>
<dbReference type="SUPFAM" id="SSF53756">
    <property type="entry name" value="UDP-Glycosyltransferase/glycogen phosphorylase"/>
    <property type="match status" value="1"/>
</dbReference>
<evidence type="ECO:0000313" key="3">
    <source>
        <dbReference type="Proteomes" id="UP000315648"/>
    </source>
</evidence>
<keyword evidence="2" id="KW-0808">Transferase</keyword>
<evidence type="ECO:0000313" key="2">
    <source>
        <dbReference type="EMBL" id="TSJ78577.1"/>
    </source>
</evidence>
<evidence type="ECO:0000259" key="1">
    <source>
        <dbReference type="Pfam" id="PF00534"/>
    </source>
</evidence>
<dbReference type="InterPro" id="IPR001296">
    <property type="entry name" value="Glyco_trans_1"/>
</dbReference>
<feature type="domain" description="Glycosyl transferase family 1" evidence="1">
    <location>
        <begin position="175"/>
        <end position="335"/>
    </location>
</feature>